<dbReference type="InterPro" id="IPR027394">
    <property type="entry name" value="Cytochrome-c3_hydrogenase_C"/>
</dbReference>
<evidence type="ECO:0000256" key="5">
    <source>
        <dbReference type="ARBA" id="ARBA00022729"/>
    </source>
</evidence>
<evidence type="ECO:0000256" key="4">
    <source>
        <dbReference type="ARBA" id="ARBA00011771"/>
    </source>
</evidence>
<dbReference type="PANTHER" id="PTHR30013:SF7">
    <property type="entry name" value="HYDROGENASE-2 SMALL CHAIN"/>
    <property type="match status" value="1"/>
</dbReference>
<keyword evidence="5" id="KW-0732">Signal</keyword>
<reference evidence="8 9" key="1">
    <citation type="submission" date="2021-06" db="EMBL/GenBank/DDBJ databases">
        <authorList>
            <person name="Sun Q."/>
            <person name="Li D."/>
        </authorList>
    </citation>
    <scope>NUCLEOTIDE SEQUENCE [LARGE SCALE GENOMIC DNA]</scope>
    <source>
        <strain evidence="8 9">MSJ-4</strain>
    </source>
</reference>
<dbReference type="Proteomes" id="UP000736583">
    <property type="component" value="Unassembled WGS sequence"/>
</dbReference>
<feature type="domain" description="NADH:ubiquinone oxidoreductase-like 20kDa subunit" evidence="6">
    <location>
        <begin position="17"/>
        <end position="168"/>
    </location>
</feature>
<evidence type="ECO:0000259" key="6">
    <source>
        <dbReference type="Pfam" id="PF01058"/>
    </source>
</evidence>
<evidence type="ECO:0000256" key="3">
    <source>
        <dbReference type="ARBA" id="ARBA00006605"/>
    </source>
</evidence>
<evidence type="ECO:0000256" key="1">
    <source>
        <dbReference type="ARBA" id="ARBA00001966"/>
    </source>
</evidence>
<dbReference type="NCBIfam" id="TIGR00391">
    <property type="entry name" value="hydA"/>
    <property type="match status" value="1"/>
</dbReference>
<dbReference type="Pfam" id="PF01058">
    <property type="entry name" value="Oxidored_q6"/>
    <property type="match status" value="1"/>
</dbReference>
<feature type="domain" description="Cytochrome-c3 hydrogenase C-terminal" evidence="7">
    <location>
        <begin position="186"/>
        <end position="263"/>
    </location>
</feature>
<keyword evidence="9" id="KW-1185">Reference proteome</keyword>
<name>A0ABS6F3G2_9CLOT</name>
<evidence type="ECO:0000259" key="7">
    <source>
        <dbReference type="Pfam" id="PF14720"/>
    </source>
</evidence>
<evidence type="ECO:0000256" key="2">
    <source>
        <dbReference type="ARBA" id="ARBA00004196"/>
    </source>
</evidence>
<proteinExistence type="inferred from homology"/>
<sequence>MENKKKMNLIWIEAAGCSGNIISLLNGCAPNVGYFLTDMVNLKYNNSIMKAQGEEAQEQLLAALHTEFILIVDGAISTKDNGIYNIVGNYKGKLITGMEEVKRAALKAKYILTVGTCACYGGISAAKPNPTGCISAAEYIKKEINREVIRIPGCPAHPDWVMGTIAHLILFGDMELDEDRRPVVFYGVTIHDICPRRSYFEKRIFAKSVGEEGCMFKLGCRGPVTKTDCPTRKWNDYVNWPIGDNTPCIGCAQKGFPDAMEPFINL</sequence>
<protein>
    <submittedName>
        <fullName evidence="8">Hydrogenase small subunit</fullName>
    </submittedName>
</protein>
<comment type="similarity">
    <text evidence="3">Belongs to the [NiFe]/[NiFeSe] hydrogenase small subunit family.</text>
</comment>
<comment type="subunit">
    <text evidence="4">Heterodimer of a large and a small subunit.</text>
</comment>
<comment type="caution">
    <text evidence="8">The sequence shown here is derived from an EMBL/GenBank/DDBJ whole genome shotgun (WGS) entry which is preliminary data.</text>
</comment>
<dbReference type="EMBL" id="JAHLQL010000006">
    <property type="protein sequence ID" value="MBU5593057.1"/>
    <property type="molecule type" value="Genomic_DNA"/>
</dbReference>
<organism evidence="8 9">
    <name type="scientific">Clostridium simiarum</name>
    <dbReference type="NCBI Taxonomy" id="2841506"/>
    <lineage>
        <taxon>Bacteria</taxon>
        <taxon>Bacillati</taxon>
        <taxon>Bacillota</taxon>
        <taxon>Clostridia</taxon>
        <taxon>Eubacteriales</taxon>
        <taxon>Clostridiaceae</taxon>
        <taxon>Clostridium</taxon>
    </lineage>
</organism>
<accession>A0ABS6F3G2</accession>
<comment type="cofactor">
    <cofactor evidence="1">
        <name>[4Fe-4S] cluster</name>
        <dbReference type="ChEBI" id="CHEBI:49883"/>
    </cofactor>
</comment>
<dbReference type="InterPro" id="IPR006137">
    <property type="entry name" value="NADH_UbQ_OxRdtase-like_20kDa"/>
</dbReference>
<dbReference type="Pfam" id="PF14720">
    <property type="entry name" value="NiFe_hyd_SSU_C"/>
    <property type="match status" value="1"/>
</dbReference>
<dbReference type="PIRSF" id="PIRSF000310">
    <property type="entry name" value="NiFe_hyd_ssu"/>
    <property type="match status" value="1"/>
</dbReference>
<dbReference type="InterPro" id="IPR001821">
    <property type="entry name" value="NiFe_hydrogenase_ssu"/>
</dbReference>
<comment type="subcellular location">
    <subcellularLocation>
        <location evidence="2">Cell envelope</location>
    </subcellularLocation>
</comment>
<dbReference type="PANTHER" id="PTHR30013">
    <property type="entry name" value="NIFE / NIFESE HYDROGENASE SMALL SUBUNIT FAMILY MEMBER"/>
    <property type="match status" value="1"/>
</dbReference>
<gene>
    <name evidence="8" type="ORF">KQI89_15000</name>
</gene>
<evidence type="ECO:0000313" key="8">
    <source>
        <dbReference type="EMBL" id="MBU5593057.1"/>
    </source>
</evidence>
<evidence type="ECO:0000313" key="9">
    <source>
        <dbReference type="Proteomes" id="UP000736583"/>
    </source>
</evidence>